<keyword evidence="3" id="KW-1185">Reference proteome</keyword>
<organism evidence="2 3">
    <name type="scientific">Roseivivax lentus</name>
    <dbReference type="NCBI Taxonomy" id="633194"/>
    <lineage>
        <taxon>Bacteria</taxon>
        <taxon>Pseudomonadati</taxon>
        <taxon>Pseudomonadota</taxon>
        <taxon>Alphaproteobacteria</taxon>
        <taxon>Rhodobacterales</taxon>
        <taxon>Roseobacteraceae</taxon>
        <taxon>Roseivivax</taxon>
    </lineage>
</organism>
<gene>
    <name evidence="2" type="ORF">SAMN05421759_10751</name>
</gene>
<proteinExistence type="predicted"/>
<feature type="transmembrane region" description="Helical" evidence="1">
    <location>
        <begin position="322"/>
        <end position="340"/>
    </location>
</feature>
<feature type="transmembrane region" description="Helical" evidence="1">
    <location>
        <begin position="54"/>
        <end position="74"/>
    </location>
</feature>
<keyword evidence="1" id="KW-0472">Membrane</keyword>
<feature type="transmembrane region" description="Helical" evidence="1">
    <location>
        <begin position="12"/>
        <end position="42"/>
    </location>
</feature>
<evidence type="ECO:0000256" key="1">
    <source>
        <dbReference type="SAM" id="Phobius"/>
    </source>
</evidence>
<dbReference type="GO" id="GO:0016020">
    <property type="term" value="C:membrane"/>
    <property type="evidence" value="ECO:0007669"/>
    <property type="project" value="InterPro"/>
</dbReference>
<keyword evidence="1" id="KW-0812">Transmembrane</keyword>
<reference evidence="3" key="1">
    <citation type="submission" date="2017-01" db="EMBL/GenBank/DDBJ databases">
        <authorList>
            <person name="Varghese N."/>
            <person name="Submissions S."/>
        </authorList>
    </citation>
    <scope>NUCLEOTIDE SEQUENCE [LARGE SCALE GENOMIC DNA]</scope>
    <source>
        <strain evidence="3">DSM 29430</strain>
    </source>
</reference>
<dbReference type="OrthoDB" id="7157734at2"/>
<dbReference type="Pfam" id="PF05145">
    <property type="entry name" value="AbrB"/>
    <property type="match status" value="1"/>
</dbReference>
<dbReference type="PANTHER" id="PTHR38457">
    <property type="entry name" value="REGULATOR ABRB-RELATED"/>
    <property type="match status" value="1"/>
</dbReference>
<feature type="transmembrane region" description="Helical" evidence="1">
    <location>
        <begin position="200"/>
        <end position="219"/>
    </location>
</feature>
<feature type="transmembrane region" description="Helical" evidence="1">
    <location>
        <begin position="261"/>
        <end position="283"/>
    </location>
</feature>
<evidence type="ECO:0000313" key="2">
    <source>
        <dbReference type="EMBL" id="SIS94366.1"/>
    </source>
</evidence>
<dbReference type="PIRSF" id="PIRSF038991">
    <property type="entry name" value="Protein_AbrB"/>
    <property type="match status" value="1"/>
</dbReference>
<dbReference type="GO" id="GO:0010468">
    <property type="term" value="P:regulation of gene expression"/>
    <property type="evidence" value="ECO:0007669"/>
    <property type="project" value="InterPro"/>
</dbReference>
<keyword evidence="1" id="KW-1133">Transmembrane helix</keyword>
<evidence type="ECO:0008006" key="4">
    <source>
        <dbReference type="Google" id="ProtNLM"/>
    </source>
</evidence>
<feature type="transmembrane region" description="Helical" evidence="1">
    <location>
        <begin position="175"/>
        <end position="193"/>
    </location>
</feature>
<dbReference type="STRING" id="633194.SAMN05421759_10751"/>
<feature type="transmembrane region" description="Helical" evidence="1">
    <location>
        <begin position="231"/>
        <end position="249"/>
    </location>
</feature>
<dbReference type="RefSeq" id="WP_076448396.1">
    <property type="nucleotide sequence ID" value="NZ_FTOQ01000007.1"/>
</dbReference>
<name>A0A1N7N7R2_9RHOB</name>
<sequence>MTARDLRDAAAALAVGGIGAALFWMVGFPAAPLTGGATAVTLAGIAGMRLRLPVPLRILAFSLLGIGIGTGITPEMLQTAAAWPATLSILAVSVVAGMFIARHGLERWLGFDRRSATLAAAPGHLTFVLSLSLETGGQTARIAIVQSIRVLFITLCVPVFVAAVFGATGERLAPPVNMGVLTALALLAGTYGLGRLFEKARLPAAFLLAGMALSAGGHLSGLTPGGLPGPVNFTAFLVMGVLIGSRFSGQGWRDVRAAMAAGAWVTAVTGAMTALGVLGAWIALGLPPALLIVAFAPGGVEAMAAISVTLGLDPAFVAAHHVVRLLILTALIPVLMARPGPPVQPGPQTPPPR</sequence>
<feature type="transmembrane region" description="Helical" evidence="1">
    <location>
        <begin position="150"/>
        <end position="169"/>
    </location>
</feature>
<feature type="transmembrane region" description="Helical" evidence="1">
    <location>
        <begin position="80"/>
        <end position="101"/>
    </location>
</feature>
<dbReference type="PANTHER" id="PTHR38457:SF1">
    <property type="entry name" value="REGULATOR ABRB-RELATED"/>
    <property type="match status" value="1"/>
</dbReference>
<dbReference type="InterPro" id="IPR007820">
    <property type="entry name" value="AbrB_fam"/>
</dbReference>
<protein>
    <recommendedName>
        <fullName evidence="4">Ammonia monooxygenase</fullName>
    </recommendedName>
</protein>
<accession>A0A1N7N7R2</accession>
<feature type="transmembrane region" description="Helical" evidence="1">
    <location>
        <begin position="289"/>
        <end position="310"/>
    </location>
</feature>
<dbReference type="AlphaFoldDB" id="A0A1N7N7R2"/>
<dbReference type="Proteomes" id="UP000186684">
    <property type="component" value="Unassembled WGS sequence"/>
</dbReference>
<dbReference type="EMBL" id="FTOQ01000007">
    <property type="protein sequence ID" value="SIS94366.1"/>
    <property type="molecule type" value="Genomic_DNA"/>
</dbReference>
<evidence type="ECO:0000313" key="3">
    <source>
        <dbReference type="Proteomes" id="UP000186684"/>
    </source>
</evidence>